<comment type="caution">
    <text evidence="11">The sequence shown here is derived from an EMBL/GenBank/DDBJ whole genome shotgun (WGS) entry which is preliminary data.</text>
</comment>
<dbReference type="PROSITE" id="PS00211">
    <property type="entry name" value="ABC_TRANSPORTER_1"/>
    <property type="match status" value="1"/>
</dbReference>
<dbReference type="InterPro" id="IPR011527">
    <property type="entry name" value="ABC1_TM_dom"/>
</dbReference>
<dbReference type="InterPro" id="IPR003593">
    <property type="entry name" value="AAA+_ATPase"/>
</dbReference>
<dbReference type="CDD" id="cd18552">
    <property type="entry name" value="ABC_6TM_MsbA_like"/>
    <property type="match status" value="1"/>
</dbReference>
<dbReference type="EMBL" id="SRLH01000009">
    <property type="protein sequence ID" value="TGD56750.1"/>
    <property type="molecule type" value="Genomic_DNA"/>
</dbReference>
<dbReference type="InterPro" id="IPR003439">
    <property type="entry name" value="ABC_transporter-like_ATP-bd"/>
</dbReference>
<evidence type="ECO:0000256" key="2">
    <source>
        <dbReference type="ARBA" id="ARBA00022448"/>
    </source>
</evidence>
<evidence type="ECO:0000259" key="10">
    <source>
        <dbReference type="PROSITE" id="PS50929"/>
    </source>
</evidence>
<sequence length="609" mass="68416">MNSTFFKILRYALPYKKYAFLNVFFNILYALFNTLSFVMLIPMLNVMFDKTKRVTIEPVYNGLASLPGYSKDYLDYIVTTTSDQKGPQLSLLLMISLVISMFLLKNVFNYLAMYYVTFLRNGTLKDLRLALYDKVIHLPLSFYSEKRKGDVMVRLTNDVGEVQFSFLSILEIIIKEPLTIIFTIVSMFYISTKLTLFVFFFIPLSGFLISLIGKSLKRKSSKVQQESGVFLSILDETLSGLKVIKSYNAEPNFQGKFTQSAQNLYKFSNSLVNRNNLSTPISEFLGIVVIAILLWFGGNMVLIEKTLQGTEFIAYMGLAYGILTPAKAISKASYTLKGAMAAADRVLEILGQKNDITSKEGAIIKNTFEDKVELKNINFRYEQENVLKNFSIEVPKGKTVALVGQSGSGKSTIANLLTRFYDVQEGTITIDNVDIKDMNLQSLRGLMGLVTQDSILFNDTIKNNILLGKEDASDEEIIEALKIANAYEFVKTLPLGIETNIGDSGNKLSGGQKQRLSIARAVLKNPPIMILDEATSALDTESEKFVQVALENMMQNRTSIVIAHRLSTIQKADKIIVMQRGEIVEQGTHEELLALRGTYHKLVMMQSFE</sequence>
<dbReference type="OrthoDB" id="9780296at2"/>
<dbReference type="InterPro" id="IPR017871">
    <property type="entry name" value="ABC_transporter-like_CS"/>
</dbReference>
<dbReference type="GO" id="GO:0015421">
    <property type="term" value="F:ABC-type oligopeptide transporter activity"/>
    <property type="evidence" value="ECO:0007669"/>
    <property type="project" value="TreeGrafter"/>
</dbReference>
<dbReference type="Gene3D" id="1.20.1560.10">
    <property type="entry name" value="ABC transporter type 1, transmembrane domain"/>
    <property type="match status" value="1"/>
</dbReference>
<dbReference type="Pfam" id="PF00664">
    <property type="entry name" value="ABC_membrane"/>
    <property type="match status" value="1"/>
</dbReference>
<dbReference type="SUPFAM" id="SSF52540">
    <property type="entry name" value="P-loop containing nucleoside triphosphate hydrolases"/>
    <property type="match status" value="1"/>
</dbReference>
<feature type="transmembrane region" description="Helical" evidence="8">
    <location>
        <begin position="172"/>
        <end position="190"/>
    </location>
</feature>
<keyword evidence="6 8" id="KW-1133">Transmembrane helix</keyword>
<dbReference type="InterPro" id="IPR036640">
    <property type="entry name" value="ABC1_TM_sf"/>
</dbReference>
<protein>
    <submittedName>
        <fullName evidence="11">ABC transporter ATP-binding protein</fullName>
    </submittedName>
</protein>
<evidence type="ECO:0000259" key="9">
    <source>
        <dbReference type="PROSITE" id="PS50893"/>
    </source>
</evidence>
<keyword evidence="4" id="KW-0547">Nucleotide-binding</keyword>
<dbReference type="InterPro" id="IPR027417">
    <property type="entry name" value="P-loop_NTPase"/>
</dbReference>
<dbReference type="GO" id="GO:0005524">
    <property type="term" value="F:ATP binding"/>
    <property type="evidence" value="ECO:0007669"/>
    <property type="project" value="UniProtKB-KW"/>
</dbReference>
<dbReference type="PROSITE" id="PS50929">
    <property type="entry name" value="ABC_TM1F"/>
    <property type="match status" value="1"/>
</dbReference>
<dbReference type="Proteomes" id="UP000297407">
    <property type="component" value="Unassembled WGS sequence"/>
</dbReference>
<accession>A0A4Z0L3E4</accession>
<dbReference type="RefSeq" id="WP_135527522.1">
    <property type="nucleotide sequence ID" value="NZ_SRLH01000009.1"/>
</dbReference>
<evidence type="ECO:0000256" key="7">
    <source>
        <dbReference type="ARBA" id="ARBA00023136"/>
    </source>
</evidence>
<dbReference type="InterPro" id="IPR039421">
    <property type="entry name" value="Type_1_exporter"/>
</dbReference>
<dbReference type="Pfam" id="PF00005">
    <property type="entry name" value="ABC_tran"/>
    <property type="match status" value="1"/>
</dbReference>
<dbReference type="AlphaFoldDB" id="A0A4Z0L3E4"/>
<evidence type="ECO:0000256" key="1">
    <source>
        <dbReference type="ARBA" id="ARBA00004651"/>
    </source>
</evidence>
<dbReference type="PANTHER" id="PTHR43394:SF1">
    <property type="entry name" value="ATP-BINDING CASSETTE SUB-FAMILY B MEMBER 10, MITOCHONDRIAL"/>
    <property type="match status" value="1"/>
</dbReference>
<dbReference type="PANTHER" id="PTHR43394">
    <property type="entry name" value="ATP-DEPENDENT PERMEASE MDL1, MITOCHONDRIAL"/>
    <property type="match status" value="1"/>
</dbReference>
<feature type="transmembrane region" description="Helical" evidence="8">
    <location>
        <begin position="91"/>
        <end position="116"/>
    </location>
</feature>
<evidence type="ECO:0000256" key="4">
    <source>
        <dbReference type="ARBA" id="ARBA00022741"/>
    </source>
</evidence>
<evidence type="ECO:0000256" key="6">
    <source>
        <dbReference type="ARBA" id="ARBA00022989"/>
    </source>
</evidence>
<comment type="subcellular location">
    <subcellularLocation>
        <location evidence="1">Cell membrane</location>
        <topology evidence="1">Multi-pass membrane protein</topology>
    </subcellularLocation>
</comment>
<dbReference type="PROSITE" id="PS50893">
    <property type="entry name" value="ABC_TRANSPORTER_2"/>
    <property type="match status" value="1"/>
</dbReference>
<feature type="domain" description="ABC transmembrane type-1" evidence="10">
    <location>
        <begin position="20"/>
        <end position="338"/>
    </location>
</feature>
<organism evidence="11 12">
    <name type="scientific">Flavobacterium humi</name>
    <dbReference type="NCBI Taxonomy" id="2562683"/>
    <lineage>
        <taxon>Bacteria</taxon>
        <taxon>Pseudomonadati</taxon>
        <taxon>Bacteroidota</taxon>
        <taxon>Flavobacteriia</taxon>
        <taxon>Flavobacteriales</taxon>
        <taxon>Flavobacteriaceae</taxon>
        <taxon>Flavobacterium</taxon>
    </lineage>
</organism>
<feature type="transmembrane region" description="Helical" evidence="8">
    <location>
        <begin position="284"/>
        <end position="303"/>
    </location>
</feature>
<keyword evidence="3 8" id="KW-0812">Transmembrane</keyword>
<evidence type="ECO:0000313" key="12">
    <source>
        <dbReference type="Proteomes" id="UP000297407"/>
    </source>
</evidence>
<keyword evidence="7 8" id="KW-0472">Membrane</keyword>
<dbReference type="Gene3D" id="3.40.50.300">
    <property type="entry name" value="P-loop containing nucleotide triphosphate hydrolases"/>
    <property type="match status" value="1"/>
</dbReference>
<evidence type="ECO:0000256" key="8">
    <source>
        <dbReference type="SAM" id="Phobius"/>
    </source>
</evidence>
<evidence type="ECO:0000313" key="11">
    <source>
        <dbReference type="EMBL" id="TGD56750.1"/>
    </source>
</evidence>
<feature type="domain" description="ABC transporter" evidence="9">
    <location>
        <begin position="372"/>
        <end position="605"/>
    </location>
</feature>
<proteinExistence type="predicted"/>
<dbReference type="SMART" id="SM00382">
    <property type="entry name" value="AAA"/>
    <property type="match status" value="1"/>
</dbReference>
<reference evidence="11 12" key="1">
    <citation type="submission" date="2019-04" db="EMBL/GenBank/DDBJ databases">
        <title>Flavobacterium sp. strain DS2-A Genome sequencing and assembly.</title>
        <authorList>
            <person name="Kim I."/>
        </authorList>
    </citation>
    <scope>NUCLEOTIDE SEQUENCE [LARGE SCALE GENOMIC DNA]</scope>
    <source>
        <strain evidence="11 12">DS2-A</strain>
    </source>
</reference>
<dbReference type="CDD" id="cd03251">
    <property type="entry name" value="ABCC_MsbA"/>
    <property type="match status" value="1"/>
</dbReference>
<dbReference type="FunFam" id="3.40.50.300:FF:000287">
    <property type="entry name" value="Multidrug ABC transporter ATP-binding protein"/>
    <property type="match status" value="1"/>
</dbReference>
<feature type="transmembrane region" description="Helical" evidence="8">
    <location>
        <begin position="196"/>
        <end position="213"/>
    </location>
</feature>
<dbReference type="SUPFAM" id="SSF90123">
    <property type="entry name" value="ABC transporter transmembrane region"/>
    <property type="match status" value="1"/>
</dbReference>
<keyword evidence="12" id="KW-1185">Reference proteome</keyword>
<keyword evidence="2" id="KW-0813">Transport</keyword>
<feature type="transmembrane region" description="Helical" evidence="8">
    <location>
        <begin position="20"/>
        <end position="44"/>
    </location>
</feature>
<name>A0A4Z0L3E4_9FLAO</name>
<evidence type="ECO:0000256" key="5">
    <source>
        <dbReference type="ARBA" id="ARBA00022840"/>
    </source>
</evidence>
<dbReference type="GO" id="GO:0005886">
    <property type="term" value="C:plasma membrane"/>
    <property type="evidence" value="ECO:0007669"/>
    <property type="project" value="UniProtKB-SubCell"/>
</dbReference>
<evidence type="ECO:0000256" key="3">
    <source>
        <dbReference type="ARBA" id="ARBA00022692"/>
    </source>
</evidence>
<dbReference type="GO" id="GO:0016887">
    <property type="term" value="F:ATP hydrolysis activity"/>
    <property type="evidence" value="ECO:0007669"/>
    <property type="project" value="InterPro"/>
</dbReference>
<gene>
    <name evidence="11" type="ORF">E4635_15015</name>
</gene>
<keyword evidence="5 11" id="KW-0067">ATP-binding</keyword>